<name>A0AAU9QQT0_9VIBR</name>
<organism evidence="3 4">
    <name type="scientific">Vibrio jasicida</name>
    <dbReference type="NCBI Taxonomy" id="766224"/>
    <lineage>
        <taxon>Bacteria</taxon>
        <taxon>Pseudomonadati</taxon>
        <taxon>Pseudomonadota</taxon>
        <taxon>Gammaproteobacteria</taxon>
        <taxon>Vibrionales</taxon>
        <taxon>Vibrionaceae</taxon>
        <taxon>Vibrio</taxon>
    </lineage>
</organism>
<feature type="transmembrane region" description="Helical" evidence="2">
    <location>
        <begin position="6"/>
        <end position="28"/>
    </location>
</feature>
<dbReference type="EMBL" id="CAKMUD010000094">
    <property type="protein sequence ID" value="CAH1599176.1"/>
    <property type="molecule type" value="Genomic_DNA"/>
</dbReference>
<proteinExistence type="predicted"/>
<sequence>MTTQLIDLSGAIIAFGIVFYLAGGGKYVEQKVRKMKLENDEKELELERQKGKRQGVDQ</sequence>
<dbReference type="RefSeq" id="WP_158502566.1">
    <property type="nucleotide sequence ID" value="NZ_CAKMTZ010000082.1"/>
</dbReference>
<keyword evidence="2" id="KW-0812">Transmembrane</keyword>
<evidence type="ECO:0000256" key="1">
    <source>
        <dbReference type="SAM" id="Coils"/>
    </source>
</evidence>
<keyword evidence="1" id="KW-0175">Coiled coil</keyword>
<feature type="coiled-coil region" evidence="1">
    <location>
        <begin position="27"/>
        <end position="54"/>
    </location>
</feature>
<reference evidence="3" key="1">
    <citation type="submission" date="2022-01" db="EMBL/GenBank/DDBJ databases">
        <authorList>
            <person name="Lagorce A."/>
        </authorList>
    </citation>
    <scope>NUCLEOTIDE SEQUENCE</scope>
    <source>
        <strain evidence="3">Th15_F1_A12</strain>
    </source>
</reference>
<dbReference type="AlphaFoldDB" id="A0AAU9QQT0"/>
<evidence type="ECO:0000313" key="4">
    <source>
        <dbReference type="Proteomes" id="UP001295462"/>
    </source>
</evidence>
<keyword evidence="2" id="KW-1133">Transmembrane helix</keyword>
<evidence type="ECO:0000256" key="2">
    <source>
        <dbReference type="SAM" id="Phobius"/>
    </source>
</evidence>
<accession>A0AAU9QQT0</accession>
<comment type="caution">
    <text evidence="3">The sequence shown here is derived from an EMBL/GenBank/DDBJ whole genome shotgun (WGS) entry which is preliminary data.</text>
</comment>
<gene>
    <name evidence="3" type="ORF">THF1A12_40046</name>
</gene>
<keyword evidence="2" id="KW-0472">Membrane</keyword>
<protein>
    <recommendedName>
        <fullName evidence="5">DUF3149 domain-containing protein</fullName>
    </recommendedName>
</protein>
<evidence type="ECO:0008006" key="5">
    <source>
        <dbReference type="Google" id="ProtNLM"/>
    </source>
</evidence>
<dbReference type="Proteomes" id="UP001295462">
    <property type="component" value="Unassembled WGS sequence"/>
</dbReference>
<evidence type="ECO:0000313" key="3">
    <source>
        <dbReference type="EMBL" id="CAH1599176.1"/>
    </source>
</evidence>